<dbReference type="Gene3D" id="3.20.20.10">
    <property type="entry name" value="Alanine racemase"/>
    <property type="match status" value="1"/>
</dbReference>
<evidence type="ECO:0000259" key="4">
    <source>
        <dbReference type="Pfam" id="PF02784"/>
    </source>
</evidence>
<feature type="active site" description="Proton donor" evidence="3">
    <location>
        <position position="407"/>
    </location>
</feature>
<dbReference type="EMBL" id="FUKQ01000024">
    <property type="protein sequence ID" value="SJN28427.1"/>
    <property type="molecule type" value="Genomic_DNA"/>
</dbReference>
<evidence type="ECO:0000313" key="6">
    <source>
        <dbReference type="Proteomes" id="UP000188342"/>
    </source>
</evidence>
<protein>
    <submittedName>
        <fullName evidence="5">Diaminopimelate decarboxylase</fullName>
        <ecNumber evidence="5">4.1.1.20</ecNumber>
    </submittedName>
</protein>
<dbReference type="OrthoDB" id="9802241at2"/>
<keyword evidence="5" id="KW-0456">Lyase</keyword>
<dbReference type="PRINTS" id="PR01179">
    <property type="entry name" value="ODADCRBXLASE"/>
</dbReference>
<gene>
    <name evidence="5" type="ORF">FM114_06160</name>
</gene>
<evidence type="ECO:0000313" key="5">
    <source>
        <dbReference type="EMBL" id="SJN28427.1"/>
    </source>
</evidence>
<dbReference type="SUPFAM" id="SSF51419">
    <property type="entry name" value="PLP-binding barrel"/>
    <property type="match status" value="1"/>
</dbReference>
<dbReference type="Pfam" id="PF02784">
    <property type="entry name" value="Orn_Arg_deC_N"/>
    <property type="match status" value="1"/>
</dbReference>
<keyword evidence="2 3" id="KW-0663">Pyridoxal phosphate</keyword>
<evidence type="ECO:0000256" key="1">
    <source>
        <dbReference type="ARBA" id="ARBA00001933"/>
    </source>
</evidence>
<evidence type="ECO:0000256" key="3">
    <source>
        <dbReference type="PIRSR" id="PIRSR600183-50"/>
    </source>
</evidence>
<dbReference type="GO" id="GO:0008836">
    <property type="term" value="F:diaminopimelate decarboxylase activity"/>
    <property type="evidence" value="ECO:0007669"/>
    <property type="project" value="UniProtKB-EC"/>
</dbReference>
<sequence>MTSALQRVRSAARPVADRVKPLAKSAIGTAVRSRSTGNTLTPEVWGLDRDEAGRLRVQGTPVTELVERHGGPLHIVDGSALRRNAARFLQAGPDGKPLVEAYYSYKSNPVPGVLQLLDRCGVGAEVTSHYELWLALQIGVAPEHIIFNGPGKSDEGIRLAVERGIQILNINQLEEVERIAAACRELGRRARVGIRVSTSSTWQGQFATLAEDALEVFLAARETGVLDVVGLHQHIGGHIGSVERLVKPVDEVLDFVAMLEDEHGFALEIINLGGGLAVPTTYNFTAKDHKHNVHYGKALPVPSARSGLSIEDFVTLTHAHVVKRYEDRGRPMPRIMLEPGRGMTANTQMLATKVLTERTTPERDFLFLDAGINVLPGFVSEYHHIFVADRAPGAVDDHAYRLVGPTCAPWDTLLHCWYGPELHKGDSLVVMDTGAYFVPMATTFSFAEPGILLVDEGREVMLRRGESFTDIIALDKGADGQDLA</sequence>
<dbReference type="InterPro" id="IPR009006">
    <property type="entry name" value="Ala_racemase/Decarboxylase_C"/>
</dbReference>
<feature type="domain" description="Orn/DAP/Arg decarboxylase 2 N-terminal" evidence="4">
    <location>
        <begin position="98"/>
        <end position="345"/>
    </location>
</feature>
<dbReference type="RefSeq" id="WP_094764298.1">
    <property type="nucleotide sequence ID" value="NZ_FUKQ01000024.1"/>
</dbReference>
<dbReference type="InterPro" id="IPR000183">
    <property type="entry name" value="Orn/DAP/Arg_de-COase"/>
</dbReference>
<dbReference type="InterPro" id="IPR022644">
    <property type="entry name" value="De-COase2_N"/>
</dbReference>
<dbReference type="InterPro" id="IPR002433">
    <property type="entry name" value="Orn_de-COase"/>
</dbReference>
<dbReference type="Proteomes" id="UP000188342">
    <property type="component" value="Unassembled WGS sequence"/>
</dbReference>
<dbReference type="Gene3D" id="2.40.37.10">
    <property type="entry name" value="Lyase, Ornithine Decarboxylase, Chain A, domain 1"/>
    <property type="match status" value="1"/>
</dbReference>
<dbReference type="PRINTS" id="PR01182">
    <property type="entry name" value="ORNDCRBXLASE"/>
</dbReference>
<dbReference type="SUPFAM" id="SSF50621">
    <property type="entry name" value="Alanine racemase C-terminal domain-like"/>
    <property type="match status" value="1"/>
</dbReference>
<evidence type="ECO:0000256" key="2">
    <source>
        <dbReference type="ARBA" id="ARBA00022898"/>
    </source>
</evidence>
<dbReference type="EC" id="4.1.1.20" evidence="5"/>
<keyword evidence="6" id="KW-1185">Reference proteome</keyword>
<organism evidence="5 6">
    <name type="scientific">Luteococcus japonicus LSP_Lj1</name>
    <dbReference type="NCBI Taxonomy" id="1255658"/>
    <lineage>
        <taxon>Bacteria</taxon>
        <taxon>Bacillati</taxon>
        <taxon>Actinomycetota</taxon>
        <taxon>Actinomycetes</taxon>
        <taxon>Propionibacteriales</taxon>
        <taxon>Propionibacteriaceae</taxon>
        <taxon>Luteococcus</taxon>
    </lineage>
</organism>
<accession>A0A1R4J8Q1</accession>
<dbReference type="GO" id="GO:0009089">
    <property type="term" value="P:lysine biosynthetic process via diaminopimelate"/>
    <property type="evidence" value="ECO:0007669"/>
    <property type="project" value="TreeGrafter"/>
</dbReference>
<proteinExistence type="predicted"/>
<reference evidence="5 6" key="1">
    <citation type="submission" date="2017-02" db="EMBL/GenBank/DDBJ databases">
        <authorList>
            <person name="Peterson S.W."/>
        </authorList>
    </citation>
    <scope>NUCLEOTIDE SEQUENCE [LARGE SCALE GENOMIC DNA]</scope>
    <source>
        <strain evidence="5 6">LSP_Lj1</strain>
    </source>
</reference>
<dbReference type="STRING" id="1255658.FM114_06160"/>
<dbReference type="PANTHER" id="PTHR43727">
    <property type="entry name" value="DIAMINOPIMELATE DECARBOXYLASE"/>
    <property type="match status" value="1"/>
</dbReference>
<comment type="cofactor">
    <cofactor evidence="1 3">
        <name>pyridoxal 5'-phosphate</name>
        <dbReference type="ChEBI" id="CHEBI:597326"/>
    </cofactor>
</comment>
<name>A0A1R4J8Q1_9ACTN</name>
<dbReference type="AlphaFoldDB" id="A0A1R4J8Q1"/>
<dbReference type="InterPro" id="IPR029066">
    <property type="entry name" value="PLP-binding_barrel"/>
</dbReference>
<dbReference type="PANTHER" id="PTHR43727:SF2">
    <property type="entry name" value="GROUP IV DECARBOXYLASE"/>
    <property type="match status" value="1"/>
</dbReference>
<feature type="modified residue" description="N6-(pyridoxal phosphate)lysine" evidence="3">
    <location>
        <position position="106"/>
    </location>
</feature>
<dbReference type="GO" id="GO:0006596">
    <property type="term" value="P:polyamine biosynthetic process"/>
    <property type="evidence" value="ECO:0007669"/>
    <property type="project" value="InterPro"/>
</dbReference>